<dbReference type="InterPro" id="IPR001233">
    <property type="entry name" value="RtcB"/>
</dbReference>
<organism evidence="16 17">
    <name type="scientific">Thiothrix eikelboomii</name>
    <dbReference type="NCBI Taxonomy" id="92487"/>
    <lineage>
        <taxon>Bacteria</taxon>
        <taxon>Pseudomonadati</taxon>
        <taxon>Pseudomonadota</taxon>
        <taxon>Gammaproteobacteria</taxon>
        <taxon>Thiotrichales</taxon>
        <taxon>Thiotrichaceae</taxon>
        <taxon>Thiothrix</taxon>
    </lineage>
</organism>
<comment type="subunit">
    <text evidence="2">Monomer.</text>
</comment>
<keyword evidence="5 15" id="KW-0479">Metal-binding</keyword>
<dbReference type="InterPro" id="IPR052915">
    <property type="entry name" value="RtcB-like"/>
</dbReference>
<evidence type="ECO:0000256" key="5">
    <source>
        <dbReference type="ARBA" id="ARBA00022723"/>
    </source>
</evidence>
<keyword evidence="17" id="KW-1185">Reference proteome</keyword>
<keyword evidence="6 14" id="KW-0547">Nucleotide-binding</keyword>
<evidence type="ECO:0000256" key="10">
    <source>
        <dbReference type="ARBA" id="ARBA00030221"/>
    </source>
</evidence>
<protein>
    <recommendedName>
        <fullName evidence="10">3'-phosphate/5'-hydroxy nucleic acid ligase</fullName>
        <ecNumber evidence="3">6.5.1.8</ecNumber>
    </recommendedName>
    <alternativeName>
        <fullName evidence="10">3'-phosphate/5'-hydroxy nucleic acid ligase</fullName>
    </alternativeName>
</protein>
<comment type="catalytic activity">
    <reaction evidence="11">
        <text>a 3'-end 3'-phospho-ribonucleotide-RNA + a 5'-end dephospho-ribonucleoside-RNA + GTP = a ribonucleotidyl-ribonucleotide-RNA + GMP + diphosphate</text>
        <dbReference type="Rhea" id="RHEA:68076"/>
        <dbReference type="Rhea" id="RHEA-COMP:10463"/>
        <dbReference type="Rhea" id="RHEA-COMP:13936"/>
        <dbReference type="Rhea" id="RHEA-COMP:17355"/>
        <dbReference type="ChEBI" id="CHEBI:33019"/>
        <dbReference type="ChEBI" id="CHEBI:37565"/>
        <dbReference type="ChEBI" id="CHEBI:58115"/>
        <dbReference type="ChEBI" id="CHEBI:83062"/>
        <dbReference type="ChEBI" id="CHEBI:138284"/>
        <dbReference type="ChEBI" id="CHEBI:173118"/>
        <dbReference type="EC" id="6.5.1.8"/>
    </reaction>
</comment>
<keyword evidence="7" id="KW-0692">RNA repair</keyword>
<evidence type="ECO:0000256" key="13">
    <source>
        <dbReference type="PIRSR" id="PIRSR601233-1"/>
    </source>
</evidence>
<feature type="binding site" evidence="15">
    <location>
        <position position="80"/>
    </location>
    <ligand>
        <name>Mn(2+)</name>
        <dbReference type="ChEBI" id="CHEBI:29035"/>
        <label>1</label>
    </ligand>
</feature>
<evidence type="ECO:0000313" key="17">
    <source>
        <dbReference type="Proteomes" id="UP000190460"/>
    </source>
</evidence>
<evidence type="ECO:0000256" key="8">
    <source>
        <dbReference type="ARBA" id="ARBA00023134"/>
    </source>
</evidence>
<dbReference type="Gene3D" id="3.90.1860.10">
    <property type="entry name" value="tRNA-splicing ligase RtcB"/>
    <property type="match status" value="1"/>
</dbReference>
<dbReference type="GO" id="GO:0170057">
    <property type="term" value="F:RNA ligase (GTP) activity"/>
    <property type="evidence" value="ECO:0007669"/>
    <property type="project" value="UniProtKB-EC"/>
</dbReference>
<feature type="binding site" evidence="14">
    <location>
        <begin position="172"/>
        <end position="176"/>
    </location>
    <ligand>
        <name>GMP</name>
        <dbReference type="ChEBI" id="CHEBI:58115"/>
    </ligand>
</feature>
<comment type="similarity">
    <text evidence="1">Belongs to the RtcB family.</text>
</comment>
<evidence type="ECO:0000256" key="12">
    <source>
        <dbReference type="ARBA" id="ARBA00049514"/>
    </source>
</evidence>
<reference evidence="16 17" key="1">
    <citation type="submission" date="2017-02" db="EMBL/GenBank/DDBJ databases">
        <authorList>
            <person name="Peterson S.W."/>
        </authorList>
    </citation>
    <scope>NUCLEOTIDE SEQUENCE [LARGE SCALE GENOMIC DNA]</scope>
    <source>
        <strain evidence="16 17">ATCC 49788</strain>
    </source>
</reference>
<dbReference type="STRING" id="92487.SAMN02745130_03770"/>
<feature type="binding site" evidence="14">
    <location>
        <position position="321"/>
    </location>
    <ligand>
        <name>GMP</name>
        <dbReference type="ChEBI" id="CHEBI:58115"/>
    </ligand>
</feature>
<dbReference type="GO" id="GO:0030145">
    <property type="term" value="F:manganese ion binding"/>
    <property type="evidence" value="ECO:0007669"/>
    <property type="project" value="TreeGrafter"/>
</dbReference>
<dbReference type="Proteomes" id="UP000190460">
    <property type="component" value="Unassembled WGS sequence"/>
</dbReference>
<evidence type="ECO:0000256" key="11">
    <source>
        <dbReference type="ARBA" id="ARBA00047746"/>
    </source>
</evidence>
<evidence type="ECO:0000256" key="1">
    <source>
        <dbReference type="ARBA" id="ARBA00008071"/>
    </source>
</evidence>
<dbReference type="OrthoDB" id="9802323at2"/>
<dbReference type="EC" id="6.5.1.8" evidence="3"/>
<dbReference type="AlphaFoldDB" id="A0A1T4Y0M5"/>
<dbReference type="GO" id="GO:0042245">
    <property type="term" value="P:RNA repair"/>
    <property type="evidence" value="ECO:0007669"/>
    <property type="project" value="UniProtKB-KW"/>
</dbReference>
<evidence type="ECO:0000256" key="2">
    <source>
        <dbReference type="ARBA" id="ARBA00011245"/>
    </source>
</evidence>
<evidence type="ECO:0000256" key="7">
    <source>
        <dbReference type="ARBA" id="ARBA00022800"/>
    </source>
</evidence>
<feature type="binding site" evidence="14">
    <location>
        <begin position="314"/>
        <end position="317"/>
    </location>
    <ligand>
        <name>GMP</name>
        <dbReference type="ChEBI" id="CHEBI:58115"/>
    </ligand>
</feature>
<name>A0A1T4Y0M5_9GAMM</name>
<dbReference type="SUPFAM" id="SSF103365">
    <property type="entry name" value="Hypothetical protein PH1602"/>
    <property type="match status" value="1"/>
</dbReference>
<dbReference type="EMBL" id="FUYB01000030">
    <property type="protein sequence ID" value="SKA95387.1"/>
    <property type="molecule type" value="Genomic_DNA"/>
</dbReference>
<feature type="binding site" evidence="14">
    <location>
        <position position="408"/>
    </location>
    <ligand>
        <name>GMP</name>
        <dbReference type="ChEBI" id="CHEBI:58115"/>
    </ligand>
</feature>
<dbReference type="PANTHER" id="PTHR43749">
    <property type="entry name" value="RNA-SPLICING LIGASE RTCB"/>
    <property type="match status" value="1"/>
</dbReference>
<dbReference type="GO" id="GO:0005525">
    <property type="term" value="F:GTP binding"/>
    <property type="evidence" value="ECO:0007669"/>
    <property type="project" value="UniProtKB-KW"/>
</dbReference>
<evidence type="ECO:0000313" key="16">
    <source>
        <dbReference type="EMBL" id="SKA95387.1"/>
    </source>
</evidence>
<feature type="binding site" evidence="14">
    <location>
        <begin position="282"/>
        <end position="283"/>
    </location>
    <ligand>
        <name>GMP</name>
        <dbReference type="ChEBI" id="CHEBI:58115"/>
    </ligand>
</feature>
<evidence type="ECO:0000256" key="4">
    <source>
        <dbReference type="ARBA" id="ARBA00022598"/>
    </source>
</evidence>
<comment type="catalytic activity">
    <reaction evidence="12">
        <text>a 3'-end 2',3'-cyclophospho-ribonucleotide-RNA + a 5'-end dephospho-ribonucleoside-RNA + GTP + H2O = a ribonucleotidyl-ribonucleotide-RNA + GMP + diphosphate + H(+)</text>
        <dbReference type="Rhea" id="RHEA:68080"/>
        <dbReference type="Rhea" id="RHEA-COMP:10464"/>
        <dbReference type="Rhea" id="RHEA-COMP:13936"/>
        <dbReference type="Rhea" id="RHEA-COMP:17355"/>
        <dbReference type="ChEBI" id="CHEBI:15377"/>
        <dbReference type="ChEBI" id="CHEBI:15378"/>
        <dbReference type="ChEBI" id="CHEBI:33019"/>
        <dbReference type="ChEBI" id="CHEBI:37565"/>
        <dbReference type="ChEBI" id="CHEBI:58115"/>
        <dbReference type="ChEBI" id="CHEBI:83064"/>
        <dbReference type="ChEBI" id="CHEBI:138284"/>
        <dbReference type="ChEBI" id="CHEBI:173118"/>
        <dbReference type="EC" id="6.5.1.8"/>
    </reaction>
</comment>
<keyword evidence="4 16" id="KW-0436">Ligase</keyword>
<accession>A0A1T4Y0M5</accession>
<feature type="active site" description="GMP-histidine intermediate" evidence="13">
    <location>
        <position position="338"/>
    </location>
</feature>
<dbReference type="GO" id="GO:0006281">
    <property type="term" value="P:DNA repair"/>
    <property type="evidence" value="ECO:0007669"/>
    <property type="project" value="TreeGrafter"/>
</dbReference>
<dbReference type="Pfam" id="PF01139">
    <property type="entry name" value="RtcB"/>
    <property type="match status" value="1"/>
</dbReference>
<evidence type="ECO:0000256" key="9">
    <source>
        <dbReference type="ARBA" id="ARBA00023211"/>
    </source>
</evidence>
<feature type="binding site" evidence="14">
    <location>
        <begin position="338"/>
        <end position="341"/>
    </location>
    <ligand>
        <name>GMP</name>
        <dbReference type="ChEBI" id="CHEBI:58115"/>
    </ligand>
</feature>
<dbReference type="RefSeq" id="WP_078924198.1">
    <property type="nucleotide sequence ID" value="NZ_FUYB01000030.1"/>
</dbReference>
<evidence type="ECO:0000256" key="6">
    <source>
        <dbReference type="ARBA" id="ARBA00022741"/>
    </source>
</evidence>
<gene>
    <name evidence="16" type="ORF">SAMN02745130_03770</name>
</gene>
<comment type="cofactor">
    <cofactor evidence="15">
        <name>Mn(2+)</name>
        <dbReference type="ChEBI" id="CHEBI:29035"/>
    </cofactor>
    <text evidence="15">Binds 2 manganese ions per subunit.</text>
</comment>
<dbReference type="GO" id="GO:0003909">
    <property type="term" value="F:DNA ligase activity"/>
    <property type="evidence" value="ECO:0007669"/>
    <property type="project" value="TreeGrafter"/>
</dbReference>
<keyword evidence="8 14" id="KW-0342">GTP-binding</keyword>
<keyword evidence="9 15" id="KW-0464">Manganese</keyword>
<proteinExistence type="inferred from homology"/>
<sequence length="409" mass="44918">MTITGNYEVLYEHDQTPIKAWIKGVPFDDNSKQQLLNLAKMPFLHQWIAVMPDVHLGKGATIGSVIPTVGAIIPAAVGVDLGCGMMAAKTTLTAADLPDSLEAMRSKIEQIVPHGRVATRGKRDTGSWGDPPTDVLDKWLGLSAGFQRLCEKHPFLKNTNNLKHLGTLGTGNHFIEVCLDETQTVWVMLHSGSRGVGNAIGTHFIEQAKKDMERYFIHLPDKDLAYIPEGSPHFRDYVEAVAWAQDFAQANRELMMARTLQAIREVLPIPFTADVEAVNCHHNYISREHHYGKDVWVTRKGAVSAQKGQLGIIPGSMGAKSFIVRGLGNAESFCSCSHGAGRVMSRTEAKRRVSLEEHKRAVAGVECRVDEAVIDETPSAYKPIDKVMAAQSDLVEVLHTLKQVVCVKG</sequence>
<evidence type="ECO:0000256" key="3">
    <source>
        <dbReference type="ARBA" id="ARBA00012726"/>
    </source>
</evidence>
<feature type="binding site" evidence="15">
    <location>
        <position position="173"/>
    </location>
    <ligand>
        <name>Mn(2+)</name>
        <dbReference type="ChEBI" id="CHEBI:29035"/>
        <label>1</label>
    </ligand>
</feature>
<dbReference type="PANTHER" id="PTHR43749:SF2">
    <property type="entry name" value="RNA-SPLICING LIGASE RTCB"/>
    <property type="match status" value="1"/>
</dbReference>
<evidence type="ECO:0000256" key="15">
    <source>
        <dbReference type="PIRSR" id="PIRSR601233-3"/>
    </source>
</evidence>
<feature type="binding site" evidence="15">
    <location>
        <position position="282"/>
    </location>
    <ligand>
        <name>Mn(2+)</name>
        <dbReference type="ChEBI" id="CHEBI:29035"/>
        <label>2</label>
    </ligand>
</feature>
<dbReference type="FunFam" id="3.90.1860.10:FF:000002">
    <property type="entry name" value="RNA-splicing ligase RtcB"/>
    <property type="match status" value="1"/>
</dbReference>
<feature type="binding site" evidence="15">
    <location>
        <position position="190"/>
    </location>
    <ligand>
        <name>Mn(2+)</name>
        <dbReference type="ChEBI" id="CHEBI:29035"/>
        <label>2</label>
    </ligand>
</feature>
<evidence type="ECO:0000256" key="14">
    <source>
        <dbReference type="PIRSR" id="PIRSR601233-2"/>
    </source>
</evidence>
<dbReference type="InterPro" id="IPR036025">
    <property type="entry name" value="RtcB-like_sf"/>
</dbReference>
<dbReference type="GO" id="GO:0006396">
    <property type="term" value="P:RNA processing"/>
    <property type="evidence" value="ECO:0007669"/>
    <property type="project" value="InterPro"/>
</dbReference>